<evidence type="ECO:0000256" key="6">
    <source>
        <dbReference type="ARBA" id="ARBA00022840"/>
    </source>
</evidence>
<dbReference type="InterPro" id="IPR005248">
    <property type="entry name" value="NadD/NMNAT"/>
</dbReference>
<protein>
    <recommendedName>
        <fullName evidence="8">Cytidyltransferase-like domain-containing protein</fullName>
    </recommendedName>
</protein>
<evidence type="ECO:0000256" key="1">
    <source>
        <dbReference type="ARBA" id="ARBA00004790"/>
    </source>
</evidence>
<dbReference type="SUPFAM" id="SSF52374">
    <property type="entry name" value="Nucleotidylyl transferase"/>
    <property type="match status" value="1"/>
</dbReference>
<feature type="domain" description="Cytidyltransferase-like" evidence="8">
    <location>
        <begin position="6"/>
        <end position="120"/>
    </location>
</feature>
<evidence type="ECO:0000256" key="3">
    <source>
        <dbReference type="ARBA" id="ARBA00022679"/>
    </source>
</evidence>
<dbReference type="UniPathway" id="UPA00253"/>
<gene>
    <name evidence="9" type="ORF">METZ01_LOCUS125212</name>
</gene>
<dbReference type="InterPro" id="IPR014729">
    <property type="entry name" value="Rossmann-like_a/b/a_fold"/>
</dbReference>
<feature type="non-terminal residue" evidence="9">
    <location>
        <position position="122"/>
    </location>
</feature>
<dbReference type="Gene3D" id="3.40.50.620">
    <property type="entry name" value="HUPs"/>
    <property type="match status" value="1"/>
</dbReference>
<evidence type="ECO:0000256" key="7">
    <source>
        <dbReference type="ARBA" id="ARBA00023027"/>
    </source>
</evidence>
<sequence length="122" mass="14520">MKIGILGSSFNPPHNGHLKISEQAIKIFKLDEVWWMITKQNPLKDTNDYLPFEERIEKINSLIDTQKIKVVHFEDKVQSTYLIDNIKYINQEFSNDSFIFLMGSDSFCEMNKWKNYDEIMHK</sequence>
<dbReference type="EMBL" id="UINC01017451">
    <property type="protein sequence ID" value="SVA72358.1"/>
    <property type="molecule type" value="Genomic_DNA"/>
</dbReference>
<dbReference type="InterPro" id="IPR004821">
    <property type="entry name" value="Cyt_trans-like"/>
</dbReference>
<keyword evidence="5" id="KW-0547">Nucleotide-binding</keyword>
<dbReference type="CDD" id="cd02165">
    <property type="entry name" value="NMNAT"/>
    <property type="match status" value="1"/>
</dbReference>
<accession>A0A381Y5R0</accession>
<dbReference type="GO" id="GO:0009435">
    <property type="term" value="P:NAD+ biosynthetic process"/>
    <property type="evidence" value="ECO:0007669"/>
    <property type="project" value="UniProtKB-UniPathway"/>
</dbReference>
<evidence type="ECO:0000259" key="8">
    <source>
        <dbReference type="Pfam" id="PF01467"/>
    </source>
</evidence>
<keyword evidence="4" id="KW-0548">Nucleotidyltransferase</keyword>
<keyword evidence="2" id="KW-0662">Pyridine nucleotide biosynthesis</keyword>
<dbReference type="PANTHER" id="PTHR39321:SF3">
    <property type="entry name" value="PHOSPHOPANTETHEINE ADENYLYLTRANSFERASE"/>
    <property type="match status" value="1"/>
</dbReference>
<dbReference type="GO" id="GO:0070566">
    <property type="term" value="F:adenylyltransferase activity"/>
    <property type="evidence" value="ECO:0007669"/>
    <property type="project" value="UniProtKB-ARBA"/>
</dbReference>
<organism evidence="9">
    <name type="scientific">marine metagenome</name>
    <dbReference type="NCBI Taxonomy" id="408172"/>
    <lineage>
        <taxon>unclassified sequences</taxon>
        <taxon>metagenomes</taxon>
        <taxon>ecological metagenomes</taxon>
    </lineage>
</organism>
<dbReference type="GO" id="GO:0005524">
    <property type="term" value="F:ATP binding"/>
    <property type="evidence" value="ECO:0007669"/>
    <property type="project" value="UniProtKB-KW"/>
</dbReference>
<keyword evidence="7" id="KW-0520">NAD</keyword>
<dbReference type="AlphaFoldDB" id="A0A381Y5R0"/>
<name>A0A381Y5R0_9ZZZZ</name>
<evidence type="ECO:0000256" key="2">
    <source>
        <dbReference type="ARBA" id="ARBA00022642"/>
    </source>
</evidence>
<evidence type="ECO:0000256" key="5">
    <source>
        <dbReference type="ARBA" id="ARBA00022741"/>
    </source>
</evidence>
<comment type="pathway">
    <text evidence="1">Cofactor biosynthesis; NAD(+) biosynthesis.</text>
</comment>
<keyword evidence="6" id="KW-0067">ATP-binding</keyword>
<evidence type="ECO:0000313" key="9">
    <source>
        <dbReference type="EMBL" id="SVA72358.1"/>
    </source>
</evidence>
<dbReference type="NCBIfam" id="TIGR00125">
    <property type="entry name" value="cyt_tran_rel"/>
    <property type="match status" value="1"/>
</dbReference>
<dbReference type="PANTHER" id="PTHR39321">
    <property type="entry name" value="NICOTINATE-NUCLEOTIDE ADENYLYLTRANSFERASE-RELATED"/>
    <property type="match status" value="1"/>
</dbReference>
<reference evidence="9" key="1">
    <citation type="submission" date="2018-05" db="EMBL/GenBank/DDBJ databases">
        <authorList>
            <person name="Lanie J.A."/>
            <person name="Ng W.-L."/>
            <person name="Kazmierczak K.M."/>
            <person name="Andrzejewski T.M."/>
            <person name="Davidsen T.M."/>
            <person name="Wayne K.J."/>
            <person name="Tettelin H."/>
            <person name="Glass J.I."/>
            <person name="Rusch D."/>
            <person name="Podicherti R."/>
            <person name="Tsui H.-C.T."/>
            <person name="Winkler M.E."/>
        </authorList>
    </citation>
    <scope>NUCLEOTIDE SEQUENCE</scope>
</reference>
<evidence type="ECO:0000256" key="4">
    <source>
        <dbReference type="ARBA" id="ARBA00022695"/>
    </source>
</evidence>
<proteinExistence type="predicted"/>
<dbReference type="Pfam" id="PF01467">
    <property type="entry name" value="CTP_transf_like"/>
    <property type="match status" value="1"/>
</dbReference>
<keyword evidence="3" id="KW-0808">Transferase</keyword>